<dbReference type="GO" id="GO:0004888">
    <property type="term" value="F:transmembrane signaling receptor activity"/>
    <property type="evidence" value="ECO:0007669"/>
    <property type="project" value="InterPro"/>
</dbReference>
<evidence type="ECO:0000256" key="8">
    <source>
        <dbReference type="ARBA" id="ARBA00023065"/>
    </source>
</evidence>
<feature type="transmembrane region" description="Helical" evidence="11">
    <location>
        <begin position="363"/>
        <end position="384"/>
    </location>
</feature>
<evidence type="ECO:0000256" key="11">
    <source>
        <dbReference type="RuleBase" id="RU000687"/>
    </source>
</evidence>
<keyword evidence="10 11" id="KW-0407">Ion channel</keyword>
<feature type="transmembrane region" description="Helical" evidence="11">
    <location>
        <begin position="478"/>
        <end position="498"/>
    </location>
</feature>
<evidence type="ECO:0000256" key="4">
    <source>
        <dbReference type="ARBA" id="ARBA00022475"/>
    </source>
</evidence>
<proteinExistence type="inferred from homology"/>
<evidence type="ECO:0000256" key="1">
    <source>
        <dbReference type="ARBA" id="ARBA00004141"/>
    </source>
</evidence>
<dbReference type="AlphaFoldDB" id="A0A2K6VS02"/>
<reference evidence="15" key="1">
    <citation type="submission" date="2013-10" db="EMBL/GenBank/DDBJ databases">
        <title>Genome sequencing of Onchocerca volvulus.</title>
        <authorList>
            <person name="Cotton J."/>
            <person name="Tsai J."/>
            <person name="Stanley E."/>
            <person name="Tracey A."/>
            <person name="Holroyd N."/>
            <person name="Lustigman S."/>
            <person name="Berriman M."/>
        </authorList>
    </citation>
    <scope>NUCLEOTIDE SEQUENCE</scope>
</reference>
<accession>A0A2K6VS02</accession>
<comment type="subcellular location">
    <subcellularLocation>
        <location evidence="2">Cell membrane</location>
    </subcellularLocation>
    <subcellularLocation>
        <location evidence="1">Membrane</location>
        <topology evidence="1">Multi-pass membrane protein</topology>
    </subcellularLocation>
</comment>
<evidence type="ECO:0000313" key="14">
    <source>
        <dbReference type="EnsemblMetazoa" id="OVOC2055.1"/>
    </source>
</evidence>
<feature type="transmembrane region" description="Helical" evidence="11">
    <location>
        <begin position="333"/>
        <end position="351"/>
    </location>
</feature>
<evidence type="ECO:0000256" key="6">
    <source>
        <dbReference type="ARBA" id="ARBA00022729"/>
    </source>
</evidence>
<dbReference type="CDD" id="cd19049">
    <property type="entry name" value="LGIC_TM_anion"/>
    <property type="match status" value="1"/>
</dbReference>
<sequence length="504" mass="59006">MYFLYLHNIPLLLIYSQLFTIVEDLNSNQQQRSNDDTMIDLRNELADFESEQPFSKRKNLPELFEIMDNDGTMETPKHVLESSITDLEYNEIDHVCMSDKKIIEILLQNYRSYKTPSEEGVIVRVEVWIQEVNSVNEITSDFDMDIYLTELWVDKALRYDNLNPCKFNLSLSNEILDQIWKPNTVFINSKSANIHKSPFTNIFLMIYPNGTVWANYRIQVKGPCEMDFTSFPMDEQTCQLTFESFNYNNQEVNMQWINTKEPLILLKDQIILPDFVLSSYNTSTEFVTYPAGVWNELTMKFTFTRRYGWYIFQAYVPTYLTIFISVKMIPARTLLGVNSLLALTFHFGNIMRNLPRVSYIKALDVWMLSCLSFVFCSLLELAIIGSINARSEAITGKQPLKKRASSVYASRKYSPILYHKKINDNIAARLISANQPNLKEEALFLNSKDIPASRNRPRKARLLFQQYKSPWTADRIDHISIILFPTLFIIFNVIYWSYYLTRSR</sequence>
<dbReference type="STRING" id="6282.A0A2K6VS02"/>
<feature type="domain" description="Neurotransmitter-gated ion-channel ligand-binding" evidence="12">
    <location>
        <begin position="100"/>
        <end position="306"/>
    </location>
</feature>
<evidence type="ECO:0000256" key="9">
    <source>
        <dbReference type="ARBA" id="ARBA00023136"/>
    </source>
</evidence>
<feature type="domain" description="Neurotransmitter-gated ion-channel transmembrane" evidence="13">
    <location>
        <begin position="323"/>
        <end position="404"/>
    </location>
</feature>
<evidence type="ECO:0000259" key="13">
    <source>
        <dbReference type="Pfam" id="PF02932"/>
    </source>
</evidence>
<dbReference type="PRINTS" id="PR00253">
    <property type="entry name" value="GABAARECEPTR"/>
</dbReference>
<evidence type="ECO:0000259" key="12">
    <source>
        <dbReference type="Pfam" id="PF02931"/>
    </source>
</evidence>
<keyword evidence="3 11" id="KW-0813">Transport</keyword>
<dbReference type="InterPro" id="IPR006028">
    <property type="entry name" value="GABAA/Glycine_rcpt"/>
</dbReference>
<dbReference type="Pfam" id="PF02931">
    <property type="entry name" value="Neur_chan_LBD"/>
    <property type="match status" value="1"/>
</dbReference>
<organism evidence="14 15">
    <name type="scientific">Onchocerca volvulus</name>
    <dbReference type="NCBI Taxonomy" id="6282"/>
    <lineage>
        <taxon>Eukaryota</taxon>
        <taxon>Metazoa</taxon>
        <taxon>Ecdysozoa</taxon>
        <taxon>Nematoda</taxon>
        <taxon>Chromadorea</taxon>
        <taxon>Rhabditida</taxon>
        <taxon>Spirurina</taxon>
        <taxon>Spiruromorpha</taxon>
        <taxon>Filarioidea</taxon>
        <taxon>Onchocercidae</taxon>
        <taxon>Onchocerca</taxon>
    </lineage>
</organism>
<keyword evidence="4" id="KW-1003">Cell membrane</keyword>
<keyword evidence="5 11" id="KW-0812">Transmembrane</keyword>
<evidence type="ECO:0000256" key="7">
    <source>
        <dbReference type="ARBA" id="ARBA00022989"/>
    </source>
</evidence>
<dbReference type="Pfam" id="PF02932">
    <property type="entry name" value="Neur_chan_memb"/>
    <property type="match status" value="1"/>
</dbReference>
<dbReference type="InterPro" id="IPR006029">
    <property type="entry name" value="Neurotrans-gated_channel_TM"/>
</dbReference>
<keyword evidence="8 11" id="KW-0406">Ion transport</keyword>
<dbReference type="PRINTS" id="PR00252">
    <property type="entry name" value="NRIONCHANNEL"/>
</dbReference>
<dbReference type="PROSITE" id="PS00236">
    <property type="entry name" value="NEUROTR_ION_CHANNEL"/>
    <property type="match status" value="1"/>
</dbReference>
<dbReference type="Gene3D" id="1.20.58.390">
    <property type="entry name" value="Neurotransmitter-gated ion-channel transmembrane domain"/>
    <property type="match status" value="1"/>
</dbReference>
<keyword evidence="15" id="KW-1185">Reference proteome</keyword>
<dbReference type="InterPro" id="IPR038050">
    <property type="entry name" value="Neuro_actylchol_rec"/>
</dbReference>
<dbReference type="PANTHER" id="PTHR18945">
    <property type="entry name" value="NEUROTRANSMITTER GATED ION CHANNEL"/>
    <property type="match status" value="1"/>
</dbReference>
<dbReference type="CDD" id="cd18990">
    <property type="entry name" value="LGIC_ECD_GABAAR"/>
    <property type="match status" value="1"/>
</dbReference>
<dbReference type="SUPFAM" id="SSF63712">
    <property type="entry name" value="Nicotinic receptor ligand binding domain-like"/>
    <property type="match status" value="1"/>
</dbReference>
<dbReference type="InterPro" id="IPR036719">
    <property type="entry name" value="Neuro-gated_channel_TM_sf"/>
</dbReference>
<dbReference type="GO" id="GO:0005886">
    <property type="term" value="C:plasma membrane"/>
    <property type="evidence" value="ECO:0007669"/>
    <property type="project" value="UniProtKB-SubCell"/>
</dbReference>
<dbReference type="EMBL" id="CMVM020000068">
    <property type="status" value="NOT_ANNOTATED_CDS"/>
    <property type="molecule type" value="Genomic_DNA"/>
</dbReference>
<evidence type="ECO:0000256" key="5">
    <source>
        <dbReference type="ARBA" id="ARBA00022692"/>
    </source>
</evidence>
<dbReference type="InterPro" id="IPR006202">
    <property type="entry name" value="Neur_chan_lig-bd"/>
</dbReference>
<name>A0A2K6VS02_ONCVO</name>
<reference evidence="14" key="2">
    <citation type="submission" date="2018-02" db="UniProtKB">
        <authorList>
            <consortium name="EnsemblMetazoa"/>
        </authorList>
    </citation>
    <scope>IDENTIFICATION</scope>
</reference>
<evidence type="ECO:0000313" key="15">
    <source>
        <dbReference type="Proteomes" id="UP000024404"/>
    </source>
</evidence>
<dbReference type="InterPro" id="IPR036734">
    <property type="entry name" value="Neur_chan_lig-bd_sf"/>
</dbReference>
<keyword evidence="7 11" id="KW-1133">Transmembrane helix</keyword>
<dbReference type="SUPFAM" id="SSF90112">
    <property type="entry name" value="Neurotransmitter-gated ion-channel transmembrane pore"/>
    <property type="match status" value="1"/>
</dbReference>
<keyword evidence="6 11" id="KW-0732">Signal</keyword>
<feature type="transmembrane region" description="Helical" evidence="11">
    <location>
        <begin position="307"/>
        <end position="326"/>
    </location>
</feature>
<dbReference type="GO" id="GO:0005230">
    <property type="term" value="F:extracellular ligand-gated monoatomic ion channel activity"/>
    <property type="evidence" value="ECO:0007669"/>
    <property type="project" value="InterPro"/>
</dbReference>
<protein>
    <submittedName>
        <fullName evidence="14">Uncharacterized protein</fullName>
    </submittedName>
</protein>
<evidence type="ECO:0000256" key="10">
    <source>
        <dbReference type="ARBA" id="ARBA00023303"/>
    </source>
</evidence>
<dbReference type="InterPro" id="IPR006201">
    <property type="entry name" value="Neur_channel"/>
</dbReference>
<dbReference type="EnsemblMetazoa" id="OVOC2055.1">
    <property type="protein sequence ID" value="OVOC2055.1"/>
    <property type="gene ID" value="WBGene00238864"/>
</dbReference>
<feature type="chain" id="PRO_5014295858" evidence="11">
    <location>
        <begin position="25"/>
        <end position="504"/>
    </location>
</feature>
<dbReference type="OMA" id="VWNELTM"/>
<dbReference type="Gene3D" id="2.70.170.10">
    <property type="entry name" value="Neurotransmitter-gated ion-channel ligand-binding domain"/>
    <property type="match status" value="1"/>
</dbReference>
<dbReference type="InterPro" id="IPR018000">
    <property type="entry name" value="Neurotransmitter_ion_chnl_CS"/>
</dbReference>
<evidence type="ECO:0000256" key="3">
    <source>
        <dbReference type="ARBA" id="ARBA00022448"/>
    </source>
</evidence>
<evidence type="ECO:0000256" key="2">
    <source>
        <dbReference type="ARBA" id="ARBA00004236"/>
    </source>
</evidence>
<comment type="similarity">
    <text evidence="11">Belongs to the ligand-gated ion channel (TC 1.A.9) family.</text>
</comment>
<keyword evidence="9 11" id="KW-0472">Membrane</keyword>
<feature type="signal peptide" evidence="11">
    <location>
        <begin position="1"/>
        <end position="24"/>
    </location>
</feature>
<dbReference type="Proteomes" id="UP000024404">
    <property type="component" value="Unassembled WGS sequence"/>
</dbReference>